<dbReference type="InterPro" id="IPR009675">
    <property type="entry name" value="TPX2_fam"/>
</dbReference>
<feature type="domain" description="TPX2 central" evidence="1">
    <location>
        <begin position="82"/>
        <end position="249"/>
    </location>
</feature>
<dbReference type="InterPro" id="IPR027330">
    <property type="entry name" value="TPX2_central_dom"/>
</dbReference>
<dbReference type="GO" id="GO:0008017">
    <property type="term" value="F:microtubule binding"/>
    <property type="evidence" value="ECO:0007669"/>
    <property type="project" value="TreeGrafter"/>
</dbReference>
<protein>
    <recommendedName>
        <fullName evidence="1">TPX2 central domain-containing protein</fullName>
    </recommendedName>
</protein>
<dbReference type="Proteomes" id="UP000053555">
    <property type="component" value="Unassembled WGS sequence"/>
</dbReference>
<dbReference type="EMBL" id="KN665274">
    <property type="protein sequence ID" value="KHN09356.1"/>
    <property type="molecule type" value="Genomic_DNA"/>
</dbReference>
<dbReference type="Pfam" id="PF12214">
    <property type="entry name" value="TPX2_importin"/>
    <property type="match status" value="1"/>
</dbReference>
<gene>
    <name evidence="2" type="ORF">glysoja_037458</name>
</gene>
<feature type="non-terminal residue" evidence="2">
    <location>
        <position position="1"/>
    </location>
</feature>
<dbReference type="GO" id="GO:0030295">
    <property type="term" value="F:protein kinase activator activity"/>
    <property type="evidence" value="ECO:0007669"/>
    <property type="project" value="TreeGrafter"/>
</dbReference>
<dbReference type="GO" id="GO:0005819">
    <property type="term" value="C:spindle"/>
    <property type="evidence" value="ECO:0007669"/>
    <property type="project" value="InterPro"/>
</dbReference>
<proteinExistence type="predicted"/>
<dbReference type="GO" id="GO:0005880">
    <property type="term" value="C:nuclear microtubule"/>
    <property type="evidence" value="ECO:0007669"/>
    <property type="project" value="TreeGrafter"/>
</dbReference>
<organism evidence="2">
    <name type="scientific">Glycine soja</name>
    <name type="common">Wild soybean</name>
    <dbReference type="NCBI Taxonomy" id="3848"/>
    <lineage>
        <taxon>Eukaryota</taxon>
        <taxon>Viridiplantae</taxon>
        <taxon>Streptophyta</taxon>
        <taxon>Embryophyta</taxon>
        <taxon>Tracheophyta</taxon>
        <taxon>Spermatophyta</taxon>
        <taxon>Magnoliopsida</taxon>
        <taxon>eudicotyledons</taxon>
        <taxon>Gunneridae</taxon>
        <taxon>Pentapetalae</taxon>
        <taxon>rosids</taxon>
        <taxon>fabids</taxon>
        <taxon>Fabales</taxon>
        <taxon>Fabaceae</taxon>
        <taxon>Papilionoideae</taxon>
        <taxon>50 kb inversion clade</taxon>
        <taxon>NPAAA clade</taxon>
        <taxon>indigoferoid/millettioid clade</taxon>
        <taxon>Phaseoleae</taxon>
        <taxon>Glycine</taxon>
        <taxon>Glycine subgen. Soja</taxon>
    </lineage>
</organism>
<accession>A0A0B2PJ09</accession>
<reference evidence="2" key="1">
    <citation type="submission" date="2014-07" db="EMBL/GenBank/DDBJ databases">
        <title>Identification of a novel salt tolerance gene in wild soybean by whole-genome sequencing.</title>
        <authorList>
            <person name="Lam H.-M."/>
            <person name="Qi X."/>
            <person name="Li M.-W."/>
            <person name="Liu X."/>
            <person name="Xie M."/>
            <person name="Ni M."/>
            <person name="Xu X."/>
        </authorList>
    </citation>
    <scope>NUCLEOTIDE SEQUENCE [LARGE SCALE GENOMIC DNA]</scope>
    <source>
        <tissue evidence="2">Root</tissue>
    </source>
</reference>
<dbReference type="GO" id="GO:0090307">
    <property type="term" value="P:mitotic spindle assembly"/>
    <property type="evidence" value="ECO:0007669"/>
    <property type="project" value="TreeGrafter"/>
</dbReference>
<evidence type="ECO:0000259" key="1">
    <source>
        <dbReference type="Pfam" id="PF12214"/>
    </source>
</evidence>
<dbReference type="PANTHER" id="PTHR14326">
    <property type="entry name" value="TARGETING PROTEIN FOR XKLP2"/>
    <property type="match status" value="1"/>
</dbReference>
<name>A0A0B2PJ09_GLYSO</name>
<evidence type="ECO:0000313" key="2">
    <source>
        <dbReference type="EMBL" id="KHN09356.1"/>
    </source>
</evidence>
<dbReference type="PANTHER" id="PTHR14326:SF15">
    <property type="entry name" value="OS06G0130200 PROTEIN"/>
    <property type="match status" value="1"/>
</dbReference>
<dbReference type="AlphaFoldDB" id="A0A0B2PJ09"/>
<sequence>FVAKLVAREDDVRECATTVQAANSYVPSGIRFSRPVFHHDGGGGSGNISALLSSVPRDVNMQLLHVGDVKQKVNFVHKAPKKLETAHRAQRISQHIILVLPKPKAVAEAEVVTVAAPIFRARPLNRKILNAPSLPLSKRSTPRLPEFQEFHLKTQERAMQHTSATSTSSLHCNDSDKDLDKHRAISVQENRIRDLRRPSAMGAPKHDGLDFAHCFKARPLNKKILSSKGDIGVFRNRKQETTVPMEFNFHTEKRVQHNPPIELFSKMSLTSEVQSNNGSQLKLLRHSRVFREDSKENIRSSFHLDVKETPFVFGGRQIHSGREGCDSEAGTVLTARRYA</sequence>
<dbReference type="GO" id="GO:0060236">
    <property type="term" value="P:regulation of mitotic spindle organization"/>
    <property type="evidence" value="ECO:0007669"/>
    <property type="project" value="InterPro"/>
</dbReference>